<feature type="domain" description="AB hydrolase-1" evidence="1">
    <location>
        <begin position="4"/>
        <end position="237"/>
    </location>
</feature>
<dbReference type="InterPro" id="IPR029058">
    <property type="entry name" value="AB_hydrolase_fold"/>
</dbReference>
<name>A0A6J7G1V2_9ZZZZ</name>
<dbReference type="AlphaFoldDB" id="A0A6J7G1V2"/>
<dbReference type="SUPFAM" id="SSF53474">
    <property type="entry name" value="alpha/beta-Hydrolases"/>
    <property type="match status" value="1"/>
</dbReference>
<dbReference type="GO" id="GO:0080030">
    <property type="term" value="F:methyl indole-3-acetate esterase activity"/>
    <property type="evidence" value="ECO:0007669"/>
    <property type="project" value="TreeGrafter"/>
</dbReference>
<protein>
    <submittedName>
        <fullName evidence="2">Unannotated protein</fullName>
    </submittedName>
</protein>
<accession>A0A6J7G1V2</accession>
<dbReference type="Pfam" id="PF12697">
    <property type="entry name" value="Abhydrolase_6"/>
    <property type="match status" value="1"/>
</dbReference>
<evidence type="ECO:0000313" key="2">
    <source>
        <dbReference type="EMBL" id="CAB4901877.1"/>
    </source>
</evidence>
<dbReference type="InterPro" id="IPR000073">
    <property type="entry name" value="AB_hydrolase_1"/>
</dbReference>
<gene>
    <name evidence="2" type="ORF">UFOPK3516_00980</name>
</gene>
<evidence type="ECO:0000259" key="1">
    <source>
        <dbReference type="Pfam" id="PF12697"/>
    </source>
</evidence>
<dbReference type="EMBL" id="CAFBMB010000071">
    <property type="protein sequence ID" value="CAB4901877.1"/>
    <property type="molecule type" value="Genomic_DNA"/>
</dbReference>
<dbReference type="GO" id="GO:0080032">
    <property type="term" value="F:methyl jasmonate esterase activity"/>
    <property type="evidence" value="ECO:0007669"/>
    <property type="project" value="TreeGrafter"/>
</dbReference>
<dbReference type="Gene3D" id="3.40.50.1820">
    <property type="entry name" value="alpha/beta hydrolase"/>
    <property type="match status" value="1"/>
</dbReference>
<reference evidence="2" key="1">
    <citation type="submission" date="2020-05" db="EMBL/GenBank/DDBJ databases">
        <authorList>
            <person name="Chiriac C."/>
            <person name="Salcher M."/>
            <person name="Ghai R."/>
            <person name="Kavagutti S V."/>
        </authorList>
    </citation>
    <scope>NUCLEOTIDE SEQUENCE</scope>
</reference>
<sequence>MARFVLVHGAMGNASVWPPSFIAGLEAKGHTVEAFDLPAQGADPTPKEDVTLQMYADRTVQQLRWRPEPAVLVGHSMGGMVVTQAADDFVAAGGELAQVVYLTAFLPRNGQSLLDLAGSPENAGDQVQANLTVSGEPPIGVFDVEAAPQALFNTTSAEVLATLPATYMESQPIIPFTNPVTITDDRPLTRRFIFALQDLAIRPAMQRKMAAATAVVETVEIDADHMVFSSAPTELIEVLDRFARS</sequence>
<dbReference type="PANTHER" id="PTHR10992:SF1086">
    <property type="entry name" value="AB HYDROLASE-1 DOMAIN-CONTAINING PROTEIN"/>
    <property type="match status" value="1"/>
</dbReference>
<proteinExistence type="predicted"/>
<dbReference type="InterPro" id="IPR045889">
    <property type="entry name" value="MES/HNL"/>
</dbReference>
<organism evidence="2">
    <name type="scientific">freshwater metagenome</name>
    <dbReference type="NCBI Taxonomy" id="449393"/>
    <lineage>
        <taxon>unclassified sequences</taxon>
        <taxon>metagenomes</taxon>
        <taxon>ecological metagenomes</taxon>
    </lineage>
</organism>
<dbReference type="PANTHER" id="PTHR10992">
    <property type="entry name" value="METHYLESTERASE FAMILY MEMBER"/>
    <property type="match status" value="1"/>
</dbReference>